<dbReference type="SUPFAM" id="SSF52141">
    <property type="entry name" value="Uracil-DNA glycosylase-like"/>
    <property type="match status" value="1"/>
</dbReference>
<dbReference type="InterPro" id="IPR036895">
    <property type="entry name" value="Uracil-DNA_glycosylase-like_sf"/>
</dbReference>
<dbReference type="NCBIfam" id="NF003588">
    <property type="entry name" value="PRK05254.1-1"/>
    <property type="match status" value="1"/>
</dbReference>
<protein>
    <recommendedName>
        <fullName evidence="5 9">Uracil-DNA glycosylase</fullName>
        <shortName evidence="9">UDG</shortName>
        <ecNumber evidence="4 9">3.2.2.27</ecNumber>
    </recommendedName>
</protein>
<dbReference type="Proteomes" id="UP001139447">
    <property type="component" value="Unassembled WGS sequence"/>
</dbReference>
<keyword evidence="13" id="KW-0326">Glycosidase</keyword>
<dbReference type="NCBIfam" id="NF003589">
    <property type="entry name" value="PRK05254.1-2"/>
    <property type="match status" value="1"/>
</dbReference>
<dbReference type="HAMAP" id="MF_00148">
    <property type="entry name" value="UDG"/>
    <property type="match status" value="1"/>
</dbReference>
<evidence type="ECO:0000256" key="5">
    <source>
        <dbReference type="ARBA" id="ARBA00018429"/>
    </source>
</evidence>
<feature type="domain" description="Uracil-DNA glycosylase-like" evidence="12">
    <location>
        <begin position="78"/>
        <end position="241"/>
    </location>
</feature>
<dbReference type="NCBIfam" id="NF003591">
    <property type="entry name" value="PRK05254.1-4"/>
    <property type="match status" value="1"/>
</dbReference>
<evidence type="ECO:0000256" key="8">
    <source>
        <dbReference type="ARBA" id="ARBA00023204"/>
    </source>
</evidence>
<evidence type="ECO:0000313" key="13">
    <source>
        <dbReference type="EMBL" id="MCJ0766094.1"/>
    </source>
</evidence>
<sequence>MTASPGHQAVFAFETLSPPAAGRLTAWNPAQWPVAEGWQPLVREFLDGATGRQLGAFVQARLAAGAVVYPPQPFRALELTAPQDVKAVILGQDPYHGSGQAEGLAFSVAPGVRLPPSLRNIFKELQREDGRAIPASGSLAGWARQGVLLLNTSLTVEDGQPASHAKQGWEVLTDAVIRAVSARPQPVVFMLWGAHAQAKRGLIDAQRHLVLTANHPSPLSALRPPEPFIGCGHFSRARAWLAERGESLTF</sequence>
<keyword evidence="14" id="KW-1185">Reference proteome</keyword>
<dbReference type="PANTHER" id="PTHR11264:SF0">
    <property type="entry name" value="URACIL-DNA GLYCOSYLASE"/>
    <property type="match status" value="1"/>
</dbReference>
<dbReference type="GO" id="GO:0005737">
    <property type="term" value="C:cytoplasm"/>
    <property type="evidence" value="ECO:0007669"/>
    <property type="project" value="UniProtKB-SubCell"/>
</dbReference>
<comment type="subcellular location">
    <subcellularLocation>
        <location evidence="9">Cytoplasm</location>
    </subcellularLocation>
</comment>
<dbReference type="CDD" id="cd10027">
    <property type="entry name" value="UDG-F1-like"/>
    <property type="match status" value="1"/>
</dbReference>
<dbReference type="PROSITE" id="PS00130">
    <property type="entry name" value="U_DNA_GLYCOSYLASE"/>
    <property type="match status" value="1"/>
</dbReference>
<evidence type="ECO:0000256" key="10">
    <source>
        <dbReference type="PROSITE-ProRule" id="PRU10072"/>
    </source>
</evidence>
<evidence type="ECO:0000256" key="11">
    <source>
        <dbReference type="RuleBase" id="RU003780"/>
    </source>
</evidence>
<evidence type="ECO:0000256" key="9">
    <source>
        <dbReference type="HAMAP-Rule" id="MF_00148"/>
    </source>
</evidence>
<keyword evidence="9" id="KW-0963">Cytoplasm</keyword>
<gene>
    <name evidence="9" type="primary">ung</name>
    <name evidence="13" type="ORF">MMF98_23000</name>
</gene>
<dbReference type="SMART" id="SM00986">
    <property type="entry name" value="UDG"/>
    <property type="match status" value="1"/>
</dbReference>
<dbReference type="Pfam" id="PF03167">
    <property type="entry name" value="UDG"/>
    <property type="match status" value="1"/>
</dbReference>
<dbReference type="EC" id="3.2.2.27" evidence="4 9"/>
<dbReference type="InterPro" id="IPR005122">
    <property type="entry name" value="Uracil-DNA_glycosylase-like"/>
</dbReference>
<comment type="function">
    <text evidence="2 9 11">Excises uracil residues from the DNA which can arise as a result of misincorporation of dUMP residues by DNA polymerase or due to deamination of cytosine.</text>
</comment>
<evidence type="ECO:0000256" key="3">
    <source>
        <dbReference type="ARBA" id="ARBA00008184"/>
    </source>
</evidence>
<comment type="catalytic activity">
    <reaction evidence="1 9 11">
        <text>Hydrolyzes single-stranded DNA or mismatched double-stranded DNA and polynucleotides, releasing free uracil.</text>
        <dbReference type="EC" id="3.2.2.27"/>
    </reaction>
</comment>
<evidence type="ECO:0000259" key="12">
    <source>
        <dbReference type="SMART" id="SM00986"/>
    </source>
</evidence>
<comment type="caution">
    <text evidence="13">The sequence shown here is derived from an EMBL/GenBank/DDBJ whole genome shotgun (WGS) entry which is preliminary data.</text>
</comment>
<evidence type="ECO:0000313" key="14">
    <source>
        <dbReference type="Proteomes" id="UP001139447"/>
    </source>
</evidence>
<evidence type="ECO:0000256" key="7">
    <source>
        <dbReference type="ARBA" id="ARBA00022801"/>
    </source>
</evidence>
<proteinExistence type="inferred from homology"/>
<dbReference type="SMART" id="SM00987">
    <property type="entry name" value="UreE_C"/>
    <property type="match status" value="1"/>
</dbReference>
<keyword evidence="7 9" id="KW-0378">Hydrolase</keyword>
<accession>A0A9X1W1I7</accession>
<dbReference type="NCBIfam" id="TIGR00628">
    <property type="entry name" value="ung"/>
    <property type="match status" value="1"/>
</dbReference>
<name>A0A9X1W1I7_9BURK</name>
<dbReference type="InterPro" id="IPR002043">
    <property type="entry name" value="UDG_fam1"/>
</dbReference>
<evidence type="ECO:0000256" key="1">
    <source>
        <dbReference type="ARBA" id="ARBA00001400"/>
    </source>
</evidence>
<dbReference type="GO" id="GO:0004844">
    <property type="term" value="F:uracil DNA N-glycosylase activity"/>
    <property type="evidence" value="ECO:0007669"/>
    <property type="project" value="UniProtKB-UniRule"/>
</dbReference>
<keyword evidence="6 9" id="KW-0227">DNA damage</keyword>
<dbReference type="PANTHER" id="PTHR11264">
    <property type="entry name" value="URACIL-DNA GLYCOSYLASE"/>
    <property type="match status" value="1"/>
</dbReference>
<feature type="active site" description="Proton acceptor" evidence="9 10">
    <location>
        <position position="93"/>
    </location>
</feature>
<evidence type="ECO:0000256" key="4">
    <source>
        <dbReference type="ARBA" id="ARBA00012030"/>
    </source>
</evidence>
<dbReference type="RefSeq" id="WP_243309666.1">
    <property type="nucleotide sequence ID" value="NZ_JALGBI010000003.1"/>
</dbReference>
<evidence type="ECO:0000256" key="2">
    <source>
        <dbReference type="ARBA" id="ARBA00002631"/>
    </source>
</evidence>
<dbReference type="Gene3D" id="3.40.470.10">
    <property type="entry name" value="Uracil-DNA glycosylase-like domain"/>
    <property type="match status" value="1"/>
</dbReference>
<evidence type="ECO:0000256" key="6">
    <source>
        <dbReference type="ARBA" id="ARBA00022763"/>
    </source>
</evidence>
<comment type="similarity">
    <text evidence="3 9 11">Belongs to the uracil-DNA glycosylase (UDG) superfamily. UNG family.</text>
</comment>
<dbReference type="AlphaFoldDB" id="A0A9X1W1I7"/>
<organism evidence="13 14">
    <name type="scientific">Variovorax terrae</name>
    <dbReference type="NCBI Taxonomy" id="2923278"/>
    <lineage>
        <taxon>Bacteria</taxon>
        <taxon>Pseudomonadati</taxon>
        <taxon>Pseudomonadota</taxon>
        <taxon>Betaproteobacteria</taxon>
        <taxon>Burkholderiales</taxon>
        <taxon>Comamonadaceae</taxon>
        <taxon>Variovorax</taxon>
    </lineage>
</organism>
<dbReference type="GO" id="GO:0097510">
    <property type="term" value="P:base-excision repair, AP site formation via deaminated base removal"/>
    <property type="evidence" value="ECO:0007669"/>
    <property type="project" value="TreeGrafter"/>
</dbReference>
<keyword evidence="8 9" id="KW-0234">DNA repair</keyword>
<reference evidence="13" key="1">
    <citation type="submission" date="2022-03" db="EMBL/GenBank/DDBJ databases">
        <authorList>
            <person name="Woo C.Y."/>
        </authorList>
    </citation>
    <scope>NUCLEOTIDE SEQUENCE</scope>
    <source>
        <strain evidence="13">CYS-02</strain>
    </source>
</reference>
<dbReference type="NCBIfam" id="NF003592">
    <property type="entry name" value="PRK05254.1-5"/>
    <property type="match status" value="1"/>
</dbReference>
<dbReference type="InterPro" id="IPR018085">
    <property type="entry name" value="Ura-DNA_Glyclase_AS"/>
</dbReference>
<dbReference type="EMBL" id="JALGBI010000003">
    <property type="protein sequence ID" value="MCJ0766094.1"/>
    <property type="molecule type" value="Genomic_DNA"/>
</dbReference>